<evidence type="ECO:0000256" key="1">
    <source>
        <dbReference type="ARBA" id="ARBA00010617"/>
    </source>
</evidence>
<dbReference type="GO" id="GO:0004497">
    <property type="term" value="F:monooxygenase activity"/>
    <property type="evidence" value="ECO:0007669"/>
    <property type="project" value="InterPro"/>
</dbReference>
<name>A0A0F7ZP20_9HYPO</name>
<dbReference type="PRINTS" id="PR00359">
    <property type="entry name" value="BP450"/>
</dbReference>
<dbReference type="SUPFAM" id="SSF48264">
    <property type="entry name" value="Cytochrome P450"/>
    <property type="match status" value="1"/>
</dbReference>
<dbReference type="InterPro" id="IPR002397">
    <property type="entry name" value="Cyt_P450_B"/>
</dbReference>
<organism evidence="2 3">
    <name type="scientific">Hirsutella minnesotensis 3608</name>
    <dbReference type="NCBI Taxonomy" id="1043627"/>
    <lineage>
        <taxon>Eukaryota</taxon>
        <taxon>Fungi</taxon>
        <taxon>Dikarya</taxon>
        <taxon>Ascomycota</taxon>
        <taxon>Pezizomycotina</taxon>
        <taxon>Sordariomycetes</taxon>
        <taxon>Hypocreomycetidae</taxon>
        <taxon>Hypocreales</taxon>
        <taxon>Ophiocordycipitaceae</taxon>
        <taxon>Hirsutella</taxon>
    </lineage>
</organism>
<dbReference type="GO" id="GO:0020037">
    <property type="term" value="F:heme binding"/>
    <property type="evidence" value="ECO:0007669"/>
    <property type="project" value="InterPro"/>
</dbReference>
<dbReference type="Gene3D" id="1.10.630.10">
    <property type="entry name" value="Cytochrome P450"/>
    <property type="match status" value="1"/>
</dbReference>
<evidence type="ECO:0000313" key="3">
    <source>
        <dbReference type="Proteomes" id="UP000054481"/>
    </source>
</evidence>
<dbReference type="OrthoDB" id="3945418at2759"/>
<comment type="similarity">
    <text evidence="1">Belongs to the cytochrome P450 family.</text>
</comment>
<sequence length="150" mass="16191">MIALGVVTLSQHPDQHEQLKADASLVPGFVEELCRYHTASAMAIKRTAKVIKAGQGIIPSNKSANRDGDVFDTPDELNIRRKWPAAKGALGYGYGGHRCIAEALSKAELYAMFSNIFDVLPGLRLAAAFDDIDTSPRHKGVGILSLPVTF</sequence>
<evidence type="ECO:0000313" key="2">
    <source>
        <dbReference type="EMBL" id="KJZ74735.1"/>
    </source>
</evidence>
<evidence type="ECO:0008006" key="4">
    <source>
        <dbReference type="Google" id="ProtNLM"/>
    </source>
</evidence>
<dbReference type="EMBL" id="KQ030523">
    <property type="protein sequence ID" value="KJZ74735.1"/>
    <property type="molecule type" value="Genomic_DNA"/>
</dbReference>
<protein>
    <recommendedName>
        <fullName evidence="4">Cytochrome P450</fullName>
    </recommendedName>
</protein>
<dbReference type="AlphaFoldDB" id="A0A0F7ZP20"/>
<dbReference type="GO" id="GO:0016705">
    <property type="term" value="F:oxidoreductase activity, acting on paired donors, with incorporation or reduction of molecular oxygen"/>
    <property type="evidence" value="ECO:0007669"/>
    <property type="project" value="InterPro"/>
</dbReference>
<dbReference type="Proteomes" id="UP000054481">
    <property type="component" value="Unassembled WGS sequence"/>
</dbReference>
<accession>A0A0F7ZP20</accession>
<reference evidence="2 3" key="1">
    <citation type="journal article" date="2014" name="Genome Biol. Evol.">
        <title>Comparative genomics and transcriptomics analyses reveal divergent lifestyle features of nematode endoparasitic fungus Hirsutella minnesotensis.</title>
        <authorList>
            <person name="Lai Y."/>
            <person name="Liu K."/>
            <person name="Zhang X."/>
            <person name="Zhang X."/>
            <person name="Li K."/>
            <person name="Wang N."/>
            <person name="Shu C."/>
            <person name="Wu Y."/>
            <person name="Wang C."/>
            <person name="Bushley K.E."/>
            <person name="Xiang M."/>
            <person name="Liu X."/>
        </authorList>
    </citation>
    <scope>NUCLEOTIDE SEQUENCE [LARGE SCALE GENOMIC DNA]</scope>
    <source>
        <strain evidence="2 3">3608</strain>
    </source>
</reference>
<proteinExistence type="inferred from homology"/>
<dbReference type="InterPro" id="IPR036396">
    <property type="entry name" value="Cyt_P450_sf"/>
</dbReference>
<dbReference type="GO" id="GO:0005506">
    <property type="term" value="F:iron ion binding"/>
    <property type="evidence" value="ECO:0007669"/>
    <property type="project" value="InterPro"/>
</dbReference>
<dbReference type="PANTHER" id="PTHR46696">
    <property type="entry name" value="P450, PUTATIVE (EUROFUNG)-RELATED"/>
    <property type="match status" value="1"/>
</dbReference>
<keyword evidence="3" id="KW-1185">Reference proteome</keyword>
<dbReference type="PANTHER" id="PTHR46696:SF6">
    <property type="entry name" value="P450, PUTATIVE (EUROFUNG)-RELATED"/>
    <property type="match status" value="1"/>
</dbReference>
<gene>
    <name evidence="2" type="ORF">HIM_05852</name>
</gene>